<protein>
    <submittedName>
        <fullName evidence="6">RNA-dependent RNA polymerase</fullName>
    </submittedName>
</protein>
<feature type="transmembrane region" description="Helical" evidence="5">
    <location>
        <begin position="331"/>
        <end position="364"/>
    </location>
</feature>
<sequence>MLMDNFSDLCQLYEDKLAYYIHTGIVLSDEPSVYIKRGNKWLSINDKVSSVEKAVLERFNENDYLKEQIVSLKKEKSQLLLDALLQRSEIERYRREQNTETNQNTMACIKTMIVILCLIISIGLLPRASAFSVFREEKSTAESYMEMMYDTASDFYAKTKFERSSSPFVEETIRRTKKLVESTTEKFYDPAKEVLTSYFDTYVSADGMFSLLSLFITGNGFYFLQVTCQILLTARTWSNGGNITAEACILLIALLGGYGFVARSALLGAMSPVSAISLVLAAVGNWDCAMTALLLQLAVFFYMMSTGYGQEVVTTDKDGNEKKITLGLRQWMLALVGDTVCIGFSVLIMQIHLTLFVLVIFLYATWYAMQFVETKDYTYDADGTSVHVRGRRTRRGYVPFVAQQKKRALGSIVTERVYEASFPIRSVDGNVGQAFLYAGKLCVLKHVTLGKLFSIQCAGAWIKVATKLQKELDIGHGQFLLCYAPPQEMAGKRHCKHTEVRETGWAMIGYINPETQKREVQCAYLHYADPQFSGAYDHMPGMSGAPVFNGDGRLVAVHYAANGLTGLSLQIPTIVDEPRAINPDAELITRLNKDYQDEEDLKKKQELKVVLGAVSKGQMPESADAIRALRSYGHWSFDTDYTPTQQRKSGYLDDHHEPASKAWVTMQLKDALGDIEERFLDGCWSILHDEVQQGKSLKKSKGMKKAYARATNSGGTIDRHRMRRAARQHSRKIGKQFTEGEYEELLKEFSPETINKMAYERYCQLYGEPEVEETYAGDSDESQTYGQHDGLWDDYHEQFLATSKQLTNATNKIEDCMDRIKSLESKESDNKLRVNKVLRRIKRKLKPADQEQVDQLLRVDIQEWSWNEEDKPTVKVETHVMESSVEEMLACEELVPIAYASTSMMDDKCSVNLLGARLYVACPGCSYCSGTKEQASKRQPMRTKCGQLTTCYNGHIRHCKADDKCKDTDTFQLVEICKNHCNHYWCHKENAANGNPCTNPNCKNPYIAQQKKPSQSKNCESPAASGLAAGKHA</sequence>
<feature type="transmembrane region" description="Helical" evidence="5">
    <location>
        <begin position="243"/>
        <end position="261"/>
    </location>
</feature>
<keyword evidence="5" id="KW-0812">Transmembrane</keyword>
<feature type="region of interest" description="Disordered" evidence="4">
    <location>
        <begin position="1011"/>
        <end position="1033"/>
    </location>
</feature>
<evidence type="ECO:0000256" key="5">
    <source>
        <dbReference type="SAM" id="Phobius"/>
    </source>
</evidence>
<dbReference type="EMBL" id="MT579872">
    <property type="protein sequence ID" value="QRV59627.1"/>
    <property type="molecule type" value="mRNA"/>
</dbReference>
<evidence type="ECO:0000256" key="4">
    <source>
        <dbReference type="SAM" id="MobiDB-lite"/>
    </source>
</evidence>
<dbReference type="InterPro" id="IPR009003">
    <property type="entry name" value="Peptidase_S1_PA"/>
</dbReference>
<evidence type="ECO:0000256" key="2">
    <source>
        <dbReference type="ARBA" id="ARBA00045910"/>
    </source>
</evidence>
<feature type="transmembrane region" description="Helical" evidence="5">
    <location>
        <begin position="104"/>
        <end position="125"/>
    </location>
</feature>
<keyword evidence="6" id="KW-0808">Transferase</keyword>
<keyword evidence="5" id="KW-1133">Transmembrane helix</keyword>
<organism evidence="6">
    <name type="scientific">Big eyed perch astrovirus FL2</name>
    <dbReference type="NCBI Taxonomy" id="2813182"/>
    <lineage>
        <taxon>Viruses</taxon>
        <taxon>Riboviria</taxon>
        <taxon>Orthornavirae</taxon>
        <taxon>Pisuviricota</taxon>
        <taxon>Stelpaviricetes</taxon>
        <taxon>Stellavirales</taxon>
        <taxon>Astroviridae</taxon>
    </lineage>
</organism>
<evidence type="ECO:0000256" key="1">
    <source>
        <dbReference type="ARBA" id="ARBA00022801"/>
    </source>
</evidence>
<keyword evidence="6" id="KW-0548">Nucleotidyltransferase</keyword>
<keyword evidence="5" id="KW-0472">Membrane</keyword>
<feature type="transmembrane region" description="Helical" evidence="5">
    <location>
        <begin position="208"/>
        <end position="231"/>
    </location>
</feature>
<dbReference type="GO" id="GO:0003968">
    <property type="term" value="F:RNA-directed RNA polymerase activity"/>
    <property type="evidence" value="ECO:0007669"/>
    <property type="project" value="UniProtKB-KW"/>
</dbReference>
<name>A0A894JL57_9VIRU</name>
<evidence type="ECO:0000256" key="3">
    <source>
        <dbReference type="ARBA" id="ARBA00047383"/>
    </source>
</evidence>
<dbReference type="GO" id="GO:0016787">
    <property type="term" value="F:hydrolase activity"/>
    <property type="evidence" value="ECO:0007669"/>
    <property type="project" value="UniProtKB-KW"/>
</dbReference>
<dbReference type="SUPFAM" id="SSF50494">
    <property type="entry name" value="Trypsin-like serine proteases"/>
    <property type="match status" value="1"/>
</dbReference>
<comment type="catalytic activity">
    <reaction evidence="3">
        <text>RNA(n) + a ribonucleoside 5'-triphosphate = RNA(n+1) + diphosphate</text>
        <dbReference type="Rhea" id="RHEA:21248"/>
        <dbReference type="Rhea" id="RHEA-COMP:14527"/>
        <dbReference type="Rhea" id="RHEA-COMP:17342"/>
        <dbReference type="ChEBI" id="CHEBI:33019"/>
        <dbReference type="ChEBI" id="CHEBI:61557"/>
        <dbReference type="ChEBI" id="CHEBI:140395"/>
    </reaction>
</comment>
<dbReference type="InterPro" id="IPR043504">
    <property type="entry name" value="Peptidase_S1_PA_chymotrypsin"/>
</dbReference>
<proteinExistence type="evidence at transcript level"/>
<feature type="transmembrane region" description="Helical" evidence="5">
    <location>
        <begin position="273"/>
        <end position="302"/>
    </location>
</feature>
<evidence type="ECO:0000313" key="6">
    <source>
        <dbReference type="EMBL" id="QRV59627.1"/>
    </source>
</evidence>
<reference evidence="6" key="1">
    <citation type="journal article" name="Virus Evol.">
        <title>Virome composition in marine fish revealed by meta-transcriptomics.</title>
        <authorList>
            <person name="Geoghegan J.L."/>
            <person name="Di Giallonardo F."/>
            <person name="Wille M."/>
            <person name="Ortiz-Baez A.S."/>
            <person name="Costa V.A."/>
            <person name="Ghaly T."/>
            <person name="Mifsud J.C.O."/>
            <person name="Turnbull O.M.H."/>
            <person name="Bellwood D.R."/>
            <person name="Williamson J.E."/>
            <person name="Holmes E.C."/>
        </authorList>
    </citation>
    <scope>NUCLEOTIDE SEQUENCE</scope>
    <source>
        <strain evidence="6">FL2</strain>
    </source>
</reference>
<keyword evidence="1" id="KW-0378">Hydrolase</keyword>
<keyword evidence="6" id="KW-0696">RNA-directed RNA polymerase</keyword>
<accession>A0A894JL57</accession>
<comment type="function">
    <text evidence="2">Responsible for the cleavage of the polyprotein into functional products.</text>
</comment>
<dbReference type="Gene3D" id="2.40.10.10">
    <property type="entry name" value="Trypsin-like serine proteases"/>
    <property type="match status" value="1"/>
</dbReference>